<dbReference type="RefSeq" id="XP_005101255.1">
    <property type="nucleotide sequence ID" value="XM_005101198.3"/>
</dbReference>
<dbReference type="InterPro" id="IPR003593">
    <property type="entry name" value="AAA+_ATPase"/>
</dbReference>
<dbReference type="PANTHER" id="PTHR14270:SF0">
    <property type="entry name" value="NONSENSE-MEDIATED MRNA DECAY FACTOR SMG9"/>
    <property type="match status" value="1"/>
</dbReference>
<organism evidence="5 6">
    <name type="scientific">Aplysia californica</name>
    <name type="common">California sea hare</name>
    <dbReference type="NCBI Taxonomy" id="6500"/>
    <lineage>
        <taxon>Eukaryota</taxon>
        <taxon>Metazoa</taxon>
        <taxon>Spiralia</taxon>
        <taxon>Lophotrochozoa</taxon>
        <taxon>Mollusca</taxon>
        <taxon>Gastropoda</taxon>
        <taxon>Heterobranchia</taxon>
        <taxon>Euthyneura</taxon>
        <taxon>Tectipleura</taxon>
        <taxon>Aplysiida</taxon>
        <taxon>Aplysioidea</taxon>
        <taxon>Aplysiidae</taxon>
        <taxon>Aplysia</taxon>
    </lineage>
</organism>
<feature type="compositionally biased region" description="Polar residues" evidence="3">
    <location>
        <begin position="44"/>
        <end position="67"/>
    </location>
</feature>
<gene>
    <name evidence="6" type="primary">LOC101848826</name>
</gene>
<dbReference type="SMART" id="SM00382">
    <property type="entry name" value="AAA"/>
    <property type="match status" value="1"/>
</dbReference>
<dbReference type="Proteomes" id="UP000694888">
    <property type="component" value="Unplaced"/>
</dbReference>
<name>A0ABM0JTP3_APLCA</name>
<dbReference type="Gene3D" id="3.40.50.300">
    <property type="entry name" value="P-loop containing nucleotide triphosphate hydrolases"/>
    <property type="match status" value="1"/>
</dbReference>
<evidence type="ECO:0000313" key="6">
    <source>
        <dbReference type="RefSeq" id="XP_005101255.1"/>
    </source>
</evidence>
<evidence type="ECO:0000313" key="5">
    <source>
        <dbReference type="Proteomes" id="UP000694888"/>
    </source>
</evidence>
<dbReference type="GeneID" id="101848826"/>
<keyword evidence="2" id="KW-0866">Nonsense-mediated mRNA decay</keyword>
<evidence type="ECO:0000259" key="4">
    <source>
        <dbReference type="SMART" id="SM00382"/>
    </source>
</evidence>
<feature type="region of interest" description="Disordered" evidence="3">
    <location>
        <begin position="1"/>
        <end position="80"/>
    </location>
</feature>
<dbReference type="InterPro" id="IPR027417">
    <property type="entry name" value="P-loop_NTPase"/>
</dbReference>
<comment type="similarity">
    <text evidence="1">Belongs to the SMG9 family.</text>
</comment>
<feature type="domain" description="AAA+ ATPase" evidence="4">
    <location>
        <begin position="200"/>
        <end position="393"/>
    </location>
</feature>
<keyword evidence="5" id="KW-1185">Reference proteome</keyword>
<accession>A0ABM0JTP3</accession>
<feature type="region of interest" description="Disordered" evidence="3">
    <location>
        <begin position="93"/>
        <end position="146"/>
    </location>
</feature>
<protein>
    <submittedName>
        <fullName evidence="6">Protein SMG9-like</fullName>
    </submittedName>
</protein>
<feature type="compositionally biased region" description="Basic and acidic residues" evidence="3">
    <location>
        <begin position="15"/>
        <end position="24"/>
    </location>
</feature>
<evidence type="ECO:0000256" key="2">
    <source>
        <dbReference type="ARBA" id="ARBA00023161"/>
    </source>
</evidence>
<reference evidence="6" key="1">
    <citation type="submission" date="2025-08" db="UniProtKB">
        <authorList>
            <consortium name="RefSeq"/>
        </authorList>
    </citation>
    <scope>IDENTIFICATION</scope>
</reference>
<dbReference type="PANTHER" id="PTHR14270">
    <property type="entry name" value="NONSENSE-MEDIATED MRNA DECAY FACTOR SMG9"/>
    <property type="match status" value="1"/>
</dbReference>
<dbReference type="SUPFAM" id="SSF52540">
    <property type="entry name" value="P-loop containing nucleoside triphosphate hydrolases"/>
    <property type="match status" value="1"/>
</dbReference>
<proteinExistence type="inferred from homology"/>
<dbReference type="InterPro" id="IPR039177">
    <property type="entry name" value="SMG9"/>
</dbReference>
<evidence type="ECO:0000256" key="1">
    <source>
        <dbReference type="ARBA" id="ARBA00007712"/>
    </source>
</evidence>
<sequence length="515" mass="57866">MADAYDRNRRRRRRDRNEYGRQSEDVSPSPSKPPVTILGLAKPSKTTLSSECEDNTSSTGGESQHTEGPSVLYSEISTDNQTLGDKSSVVLLSSENKPRVTMVKSHHEGDSTDSRSYSSPNDDSSHSSEESHSHPSIPMKRSSASVPSAVGNMISGVIDQGAQTQSKLAPPLEKQGKIKLIDDSFQWCDTGLELMLDQTDFVVIGIVGLQGCGKSTLLSLLAGNTHQDAYRNYFFFPQTKETKEDCLFQTSGIDMFVTSERVILLDSQPLLSAAVMDCQLRYERKFPSEYSSLQNFIEMQSMQLLTFLLSVCNIVLVADDWFTDLNFLRFIQDAEMLKPSTQLPSSSSTDGSSTKEDGSDFYPTVIFVHNKASRDDFSADSYFSMQQVLHRVFQSSKLKVRNNINMTNGCQGDAIIHRVENMTNQEAGQFNLLMLPVMEFYKSEPEWLQTMLPDYRGYPSFNTLLAFYRAQVLSAHRSPVTPSTLTEKNWYHFAARMWESVKKSPLLAEYNRLLS</sequence>
<evidence type="ECO:0000256" key="3">
    <source>
        <dbReference type="SAM" id="MobiDB-lite"/>
    </source>
</evidence>
<feature type="compositionally biased region" description="Basic and acidic residues" evidence="3">
    <location>
        <begin position="123"/>
        <end position="133"/>
    </location>
</feature>